<dbReference type="KEGG" id="plon:Pla110_04220"/>
<evidence type="ECO:0000313" key="8">
    <source>
        <dbReference type="EMBL" id="QDU78718.1"/>
    </source>
</evidence>
<dbReference type="Gene3D" id="1.10.3720.10">
    <property type="entry name" value="MetI-like"/>
    <property type="match status" value="1"/>
</dbReference>
<dbReference type="SUPFAM" id="SSF161098">
    <property type="entry name" value="MetI-like"/>
    <property type="match status" value="1"/>
</dbReference>
<dbReference type="Pfam" id="PF00528">
    <property type="entry name" value="BPD_transp_1"/>
    <property type="match status" value="1"/>
</dbReference>
<dbReference type="EMBL" id="CP036281">
    <property type="protein sequence ID" value="QDU78718.1"/>
    <property type="molecule type" value="Genomic_DNA"/>
</dbReference>
<dbReference type="InterPro" id="IPR011864">
    <property type="entry name" value="Phosphate_PstC"/>
</dbReference>
<dbReference type="InterPro" id="IPR000515">
    <property type="entry name" value="MetI-like"/>
</dbReference>
<dbReference type="NCBIfam" id="TIGR02138">
    <property type="entry name" value="phosphate_pstC"/>
    <property type="match status" value="1"/>
</dbReference>
<gene>
    <name evidence="8" type="primary">pstC</name>
    <name evidence="8" type="ORF">Pla110_04220</name>
</gene>
<comment type="subcellular location">
    <subcellularLocation>
        <location evidence="1 5">Cell membrane</location>
        <topology evidence="1 5">Multi-pass membrane protein</topology>
    </subcellularLocation>
</comment>
<feature type="transmembrane region" description="Helical" evidence="5">
    <location>
        <begin position="295"/>
        <end position="317"/>
    </location>
</feature>
<evidence type="ECO:0000256" key="6">
    <source>
        <dbReference type="RuleBase" id="RU363054"/>
    </source>
</evidence>
<dbReference type="PANTHER" id="PTHR42727:SF1">
    <property type="entry name" value="PHOSPHATE TRANSPORT SYSTEM PERMEASE"/>
    <property type="match status" value="1"/>
</dbReference>
<evidence type="ECO:0000256" key="1">
    <source>
        <dbReference type="ARBA" id="ARBA00004651"/>
    </source>
</evidence>
<dbReference type="Proteomes" id="UP000317178">
    <property type="component" value="Chromosome"/>
</dbReference>
<evidence type="ECO:0000259" key="7">
    <source>
        <dbReference type="PROSITE" id="PS50928"/>
    </source>
</evidence>
<feature type="transmembrane region" description="Helical" evidence="5">
    <location>
        <begin position="172"/>
        <end position="192"/>
    </location>
</feature>
<sequence>MPVNQPEPKGVSTSLDKRFSVQRLKEQLIRFVLMFCALLSIATTISIIYVLITESLFSFGESEAFFQQVSFKDFFTDTKWTPQYADQHFGILPLLAGTFLIAGIAALVGIPLGLASAIYMSEYASPRIRNFIKPILEILAGIPTVVYGYFALVFVTPYILRPFFQDLLGFDVSVFNAASAGIVVGIMIIPMISSLSEDALRAVPQSLREAGYALGSTKFDVSIKVVLPAAISGIAASFILAFSRAVGETMAVTIAAGQQPNLTFNPFESVETMTAFIVNISMGDTPVGSIEYKSLYAVALTLFLVTLTMNFISYAIMRRFREVYQ</sequence>
<dbReference type="GO" id="GO:0005315">
    <property type="term" value="F:phosphate transmembrane transporter activity"/>
    <property type="evidence" value="ECO:0007669"/>
    <property type="project" value="InterPro"/>
</dbReference>
<protein>
    <recommendedName>
        <fullName evidence="6">Phosphate transport system permease protein</fullName>
    </recommendedName>
</protein>
<keyword evidence="4 5" id="KW-0472">Membrane</keyword>
<dbReference type="GO" id="GO:0005886">
    <property type="term" value="C:plasma membrane"/>
    <property type="evidence" value="ECO:0007669"/>
    <property type="project" value="UniProtKB-SubCell"/>
</dbReference>
<feature type="transmembrane region" description="Helical" evidence="5">
    <location>
        <begin position="225"/>
        <end position="243"/>
    </location>
</feature>
<evidence type="ECO:0000256" key="5">
    <source>
        <dbReference type="RuleBase" id="RU363032"/>
    </source>
</evidence>
<dbReference type="GO" id="GO:0006817">
    <property type="term" value="P:phosphate ion transport"/>
    <property type="evidence" value="ECO:0007669"/>
    <property type="project" value="UniProtKB-KW"/>
</dbReference>
<evidence type="ECO:0000256" key="2">
    <source>
        <dbReference type="ARBA" id="ARBA00022692"/>
    </source>
</evidence>
<organism evidence="8 9">
    <name type="scientific">Polystyrenella longa</name>
    <dbReference type="NCBI Taxonomy" id="2528007"/>
    <lineage>
        <taxon>Bacteria</taxon>
        <taxon>Pseudomonadati</taxon>
        <taxon>Planctomycetota</taxon>
        <taxon>Planctomycetia</taxon>
        <taxon>Planctomycetales</taxon>
        <taxon>Planctomycetaceae</taxon>
        <taxon>Polystyrenella</taxon>
    </lineage>
</organism>
<keyword evidence="6" id="KW-1003">Cell membrane</keyword>
<keyword evidence="9" id="KW-1185">Reference proteome</keyword>
<keyword evidence="2 5" id="KW-0812">Transmembrane</keyword>
<keyword evidence="6" id="KW-0592">Phosphate transport</keyword>
<dbReference type="RefSeq" id="WP_144999533.1">
    <property type="nucleotide sequence ID" value="NZ_CP036281.1"/>
</dbReference>
<evidence type="ECO:0000313" key="9">
    <source>
        <dbReference type="Proteomes" id="UP000317178"/>
    </source>
</evidence>
<comment type="function">
    <text evidence="6">Part of the binding-protein-dependent transport system for phosphate; probably responsible for the translocation of the substrate across the membrane.</text>
</comment>
<dbReference type="PROSITE" id="PS50928">
    <property type="entry name" value="ABC_TM1"/>
    <property type="match status" value="1"/>
</dbReference>
<feature type="transmembrane region" description="Helical" evidence="5">
    <location>
        <begin position="91"/>
        <end position="114"/>
    </location>
</feature>
<evidence type="ECO:0000256" key="3">
    <source>
        <dbReference type="ARBA" id="ARBA00022989"/>
    </source>
</evidence>
<keyword evidence="3 5" id="KW-1133">Transmembrane helix</keyword>
<dbReference type="CDD" id="cd06261">
    <property type="entry name" value="TM_PBP2"/>
    <property type="match status" value="1"/>
</dbReference>
<name>A0A518CHL1_9PLAN</name>
<keyword evidence="5" id="KW-0813">Transport</keyword>
<dbReference type="PANTHER" id="PTHR42727">
    <property type="entry name" value="PHOSPHATE TRANSPORT SYSTEM PERMEASE PROTEIN"/>
    <property type="match status" value="1"/>
</dbReference>
<reference evidence="8 9" key="1">
    <citation type="submission" date="2019-02" db="EMBL/GenBank/DDBJ databases">
        <title>Deep-cultivation of Planctomycetes and their phenomic and genomic characterization uncovers novel biology.</title>
        <authorList>
            <person name="Wiegand S."/>
            <person name="Jogler M."/>
            <person name="Boedeker C."/>
            <person name="Pinto D."/>
            <person name="Vollmers J."/>
            <person name="Rivas-Marin E."/>
            <person name="Kohn T."/>
            <person name="Peeters S.H."/>
            <person name="Heuer A."/>
            <person name="Rast P."/>
            <person name="Oberbeckmann S."/>
            <person name="Bunk B."/>
            <person name="Jeske O."/>
            <person name="Meyerdierks A."/>
            <person name="Storesund J.E."/>
            <person name="Kallscheuer N."/>
            <person name="Luecker S."/>
            <person name="Lage O.M."/>
            <person name="Pohl T."/>
            <person name="Merkel B.J."/>
            <person name="Hornburger P."/>
            <person name="Mueller R.-W."/>
            <person name="Bruemmer F."/>
            <person name="Labrenz M."/>
            <person name="Spormann A.M."/>
            <person name="Op den Camp H."/>
            <person name="Overmann J."/>
            <person name="Amann R."/>
            <person name="Jetten M.S.M."/>
            <person name="Mascher T."/>
            <person name="Medema M.H."/>
            <person name="Devos D.P."/>
            <person name="Kaster A.-K."/>
            <person name="Ovreas L."/>
            <person name="Rohde M."/>
            <person name="Galperin M.Y."/>
            <person name="Jogler C."/>
        </authorList>
    </citation>
    <scope>NUCLEOTIDE SEQUENCE [LARGE SCALE GENOMIC DNA]</scope>
    <source>
        <strain evidence="8 9">Pla110</strain>
    </source>
</reference>
<dbReference type="OrthoDB" id="9785113at2"/>
<proteinExistence type="inferred from homology"/>
<feature type="domain" description="ABC transmembrane type-1" evidence="7">
    <location>
        <begin position="95"/>
        <end position="313"/>
    </location>
</feature>
<dbReference type="InterPro" id="IPR035906">
    <property type="entry name" value="MetI-like_sf"/>
</dbReference>
<feature type="transmembrane region" description="Helical" evidence="5">
    <location>
        <begin position="28"/>
        <end position="52"/>
    </location>
</feature>
<comment type="similarity">
    <text evidence="6">Belongs to the binding-protein-dependent transport system permease family. CysTW subfamily.</text>
</comment>
<feature type="transmembrane region" description="Helical" evidence="5">
    <location>
        <begin position="135"/>
        <end position="160"/>
    </location>
</feature>
<dbReference type="AlphaFoldDB" id="A0A518CHL1"/>
<evidence type="ECO:0000256" key="4">
    <source>
        <dbReference type="ARBA" id="ARBA00023136"/>
    </source>
</evidence>
<accession>A0A518CHL1</accession>